<dbReference type="GO" id="GO:0046933">
    <property type="term" value="F:proton-transporting ATP synthase activity, rotational mechanism"/>
    <property type="evidence" value="ECO:0007669"/>
    <property type="project" value="UniProtKB-UniRule"/>
</dbReference>
<keyword evidence="10" id="KW-1185">Reference proteome</keyword>
<comment type="subcellular location">
    <subcellularLocation>
        <location evidence="8">Cell membrane</location>
        <topology evidence="8">Peripheral membrane protein</topology>
    </subcellularLocation>
    <subcellularLocation>
        <location evidence="1">Membrane</location>
    </subcellularLocation>
</comment>
<dbReference type="Proteomes" id="UP000037267">
    <property type="component" value="Unassembled WGS sequence"/>
</dbReference>
<dbReference type="InterPro" id="IPR026015">
    <property type="entry name" value="ATP_synth_OSCP/delta_N_sf"/>
</dbReference>
<organism evidence="9 10">
    <name type="scientific">Gottschalkia purinilytica</name>
    <name type="common">Clostridium purinilyticum</name>
    <dbReference type="NCBI Taxonomy" id="1503"/>
    <lineage>
        <taxon>Bacteria</taxon>
        <taxon>Bacillati</taxon>
        <taxon>Bacillota</taxon>
        <taxon>Tissierellia</taxon>
        <taxon>Tissierellales</taxon>
        <taxon>Gottschalkiaceae</taxon>
        <taxon>Gottschalkia</taxon>
    </lineage>
</organism>
<evidence type="ECO:0000313" key="10">
    <source>
        <dbReference type="Proteomes" id="UP000037267"/>
    </source>
</evidence>
<evidence type="ECO:0000256" key="8">
    <source>
        <dbReference type="HAMAP-Rule" id="MF_01416"/>
    </source>
</evidence>
<dbReference type="HAMAP" id="MF_01416">
    <property type="entry name" value="ATP_synth_delta_bact"/>
    <property type="match status" value="1"/>
</dbReference>
<evidence type="ECO:0000256" key="5">
    <source>
        <dbReference type="ARBA" id="ARBA00023136"/>
    </source>
</evidence>
<dbReference type="OrthoDB" id="9802471at2"/>
<dbReference type="PRINTS" id="PR00125">
    <property type="entry name" value="ATPASEDELTA"/>
</dbReference>
<evidence type="ECO:0000313" key="9">
    <source>
        <dbReference type="EMBL" id="KNF09717.1"/>
    </source>
</evidence>
<dbReference type="SUPFAM" id="SSF47928">
    <property type="entry name" value="N-terminal domain of the delta subunit of the F1F0-ATP synthase"/>
    <property type="match status" value="1"/>
</dbReference>
<dbReference type="RefSeq" id="WP_050354103.1">
    <property type="nucleotide sequence ID" value="NZ_LGSS01000002.1"/>
</dbReference>
<dbReference type="InterPro" id="IPR000711">
    <property type="entry name" value="ATPase_OSCP/dsu"/>
</dbReference>
<gene>
    <name evidence="8 9" type="primary">atpH</name>
    <name evidence="9" type="ORF">CLPU_2c01690</name>
</gene>
<evidence type="ECO:0000256" key="6">
    <source>
        <dbReference type="ARBA" id="ARBA00023196"/>
    </source>
</evidence>
<keyword evidence="8" id="KW-1003">Cell membrane</keyword>
<dbReference type="Gene3D" id="1.10.520.20">
    <property type="entry name" value="N-terminal domain of the delta subunit of the F1F0-ATP synthase"/>
    <property type="match status" value="1"/>
</dbReference>
<dbReference type="InterPro" id="IPR020781">
    <property type="entry name" value="ATPase_OSCP/d_CS"/>
</dbReference>
<comment type="function">
    <text evidence="8">This protein is part of the stalk that links CF(0) to CF(1). It either transmits conformational changes from CF(0) to CF(1) or is implicated in proton conduction.</text>
</comment>
<evidence type="ECO:0000256" key="1">
    <source>
        <dbReference type="ARBA" id="ARBA00004370"/>
    </source>
</evidence>
<accession>A0A0L0WE11</accession>
<keyword evidence="2 8" id="KW-0813">Transport</keyword>
<dbReference type="Pfam" id="PF00213">
    <property type="entry name" value="OSCP"/>
    <property type="match status" value="1"/>
</dbReference>
<dbReference type="PANTHER" id="PTHR11910">
    <property type="entry name" value="ATP SYNTHASE DELTA CHAIN"/>
    <property type="match status" value="1"/>
</dbReference>
<dbReference type="NCBIfam" id="NF004403">
    <property type="entry name" value="PRK05758.2-4"/>
    <property type="match status" value="1"/>
</dbReference>
<dbReference type="PATRIC" id="fig|1503.3.peg.1665"/>
<comment type="similarity">
    <text evidence="8">Belongs to the ATPase delta chain family.</text>
</comment>
<evidence type="ECO:0000256" key="2">
    <source>
        <dbReference type="ARBA" id="ARBA00022448"/>
    </source>
</evidence>
<evidence type="ECO:0000256" key="4">
    <source>
        <dbReference type="ARBA" id="ARBA00023065"/>
    </source>
</evidence>
<evidence type="ECO:0000256" key="7">
    <source>
        <dbReference type="ARBA" id="ARBA00023310"/>
    </source>
</evidence>
<comment type="function">
    <text evidence="8">F(1)F(0) ATP synthase produces ATP from ADP in the presence of a proton or sodium gradient. F-type ATPases consist of two structural domains, F(1) containing the extramembraneous catalytic core and F(0) containing the membrane proton channel, linked together by a central stalk and a peripheral stalk. During catalysis, ATP synthesis in the catalytic domain of F(1) is coupled via a rotary mechanism of the central stalk subunits to proton translocation.</text>
</comment>
<keyword evidence="5 8" id="KW-0472">Membrane</keyword>
<proteinExistence type="inferred from homology"/>
<name>A0A0L0WE11_GOTPU</name>
<dbReference type="STRING" id="1503.CLPU_2c01690"/>
<keyword evidence="6 8" id="KW-0139">CF(1)</keyword>
<dbReference type="AlphaFoldDB" id="A0A0L0WE11"/>
<protein>
    <recommendedName>
        <fullName evidence="8">ATP synthase subunit delta</fullName>
    </recommendedName>
    <alternativeName>
        <fullName evidence="8">ATP synthase F(1) sector subunit delta</fullName>
    </alternativeName>
    <alternativeName>
        <fullName evidence="8">F-type ATPase subunit delta</fullName>
        <shortName evidence="8">F-ATPase subunit delta</shortName>
    </alternativeName>
</protein>
<keyword evidence="7 8" id="KW-0066">ATP synthesis</keyword>
<dbReference type="NCBIfam" id="TIGR01145">
    <property type="entry name" value="ATP_synt_delta"/>
    <property type="match status" value="1"/>
</dbReference>
<dbReference type="GO" id="GO:0005886">
    <property type="term" value="C:plasma membrane"/>
    <property type="evidence" value="ECO:0007669"/>
    <property type="project" value="UniProtKB-SubCell"/>
</dbReference>
<dbReference type="EMBL" id="LGSS01000002">
    <property type="protein sequence ID" value="KNF09717.1"/>
    <property type="molecule type" value="Genomic_DNA"/>
</dbReference>
<dbReference type="NCBIfam" id="NF004402">
    <property type="entry name" value="PRK05758.2-2"/>
    <property type="match status" value="1"/>
</dbReference>
<comment type="caution">
    <text evidence="9">The sequence shown here is derived from an EMBL/GenBank/DDBJ whole genome shotgun (WGS) entry which is preliminary data.</text>
</comment>
<keyword evidence="3 8" id="KW-0375">Hydrogen ion transport</keyword>
<dbReference type="PROSITE" id="PS00389">
    <property type="entry name" value="ATPASE_DELTA"/>
    <property type="match status" value="1"/>
</dbReference>
<sequence>MAKLIAKRYAEALFEVGFELDKLEQFKDEIKSISSVFESEPKLNNIFTHPRLSKSEKKDILSSLFQGKVSNEVLNLCYITVDKGRERYLKDISEEYKKISNIAQGIVEAKAITAIPMDDKEVITLQNKLSSQLGKKVILSNIVDKSIVGGVLVKLGNKVIDGSIKGRLEQIQRDLNNIRVTQE</sequence>
<evidence type="ECO:0000256" key="3">
    <source>
        <dbReference type="ARBA" id="ARBA00022781"/>
    </source>
</evidence>
<dbReference type="GO" id="GO:0045259">
    <property type="term" value="C:proton-transporting ATP synthase complex"/>
    <property type="evidence" value="ECO:0007669"/>
    <property type="project" value="UniProtKB-KW"/>
</dbReference>
<keyword evidence="4 8" id="KW-0406">Ion transport</keyword>
<reference evidence="10" key="1">
    <citation type="submission" date="2015-07" db="EMBL/GenBank/DDBJ databases">
        <title>Draft genome sequence of the purine-degrading Gottschalkia purinilyticum DSM 1384 (formerly Clostridium purinilyticum).</title>
        <authorList>
            <person name="Poehlein A."/>
            <person name="Schiel-Bengelsdorf B."/>
            <person name="Bengelsdorf F.R."/>
            <person name="Daniel R."/>
            <person name="Duerre P."/>
        </authorList>
    </citation>
    <scope>NUCLEOTIDE SEQUENCE [LARGE SCALE GENOMIC DNA]</scope>
    <source>
        <strain evidence="10">DSM 1384</strain>
    </source>
</reference>